<feature type="transmembrane region" description="Helical" evidence="1">
    <location>
        <begin position="34"/>
        <end position="51"/>
    </location>
</feature>
<dbReference type="EMBL" id="JACIFE010000001">
    <property type="protein sequence ID" value="MBB4075742.1"/>
    <property type="molecule type" value="Genomic_DNA"/>
</dbReference>
<name>A0A840DW35_9HYPH</name>
<evidence type="ECO:0000256" key="1">
    <source>
        <dbReference type="SAM" id="Phobius"/>
    </source>
</evidence>
<dbReference type="Proteomes" id="UP000585970">
    <property type="component" value="Unassembled WGS sequence"/>
</dbReference>
<gene>
    <name evidence="2" type="ORF">GGR08_000023</name>
</gene>
<organism evidence="2 3">
    <name type="scientific">Bartonella fuyuanensis</name>
    <dbReference type="NCBI Taxonomy" id="1460968"/>
    <lineage>
        <taxon>Bacteria</taxon>
        <taxon>Pseudomonadati</taxon>
        <taxon>Pseudomonadota</taxon>
        <taxon>Alphaproteobacteria</taxon>
        <taxon>Hyphomicrobiales</taxon>
        <taxon>Bartonellaceae</taxon>
        <taxon>Bartonella</taxon>
    </lineage>
</organism>
<keyword evidence="1" id="KW-0812">Transmembrane</keyword>
<keyword evidence="1" id="KW-1133">Transmembrane helix</keyword>
<proteinExistence type="predicted"/>
<evidence type="ECO:0000313" key="2">
    <source>
        <dbReference type="EMBL" id="MBB4075742.1"/>
    </source>
</evidence>
<protein>
    <submittedName>
        <fullName evidence="2">Uncharacterized protein</fullName>
    </submittedName>
</protein>
<keyword evidence="1" id="KW-0472">Membrane</keyword>
<accession>A0A840DW35</accession>
<dbReference type="AlphaFoldDB" id="A0A840DW35"/>
<sequence>MVYTSFFLLVCIFDTTSLSRVQGKEIYSLFRQDFFIADFIIGIFSGLYYYLP</sequence>
<comment type="caution">
    <text evidence="2">The sequence shown here is derived from an EMBL/GenBank/DDBJ whole genome shotgun (WGS) entry which is preliminary data.</text>
</comment>
<reference evidence="2 3" key="1">
    <citation type="submission" date="2020-08" db="EMBL/GenBank/DDBJ databases">
        <title>Genomic Encyclopedia of Type Strains, Phase IV (KMG-IV): sequencing the most valuable type-strain genomes for metagenomic binning, comparative biology and taxonomic classification.</title>
        <authorList>
            <person name="Goeker M."/>
        </authorList>
    </citation>
    <scope>NUCLEOTIDE SEQUENCE [LARGE SCALE GENOMIC DNA]</scope>
    <source>
        <strain evidence="2 3">DSM 100694</strain>
    </source>
</reference>
<keyword evidence="3" id="KW-1185">Reference proteome</keyword>
<evidence type="ECO:0000313" key="3">
    <source>
        <dbReference type="Proteomes" id="UP000585970"/>
    </source>
</evidence>